<comment type="caution">
    <text evidence="1">The sequence shown here is derived from an EMBL/GenBank/DDBJ whole genome shotgun (WGS) entry which is preliminary data.</text>
</comment>
<dbReference type="Proteomes" id="UP001476798">
    <property type="component" value="Unassembled WGS sequence"/>
</dbReference>
<accession>A0ABV0PL27</accession>
<dbReference type="EMBL" id="JAHRIO010080176">
    <property type="protein sequence ID" value="MEQ2184138.1"/>
    <property type="molecule type" value="Genomic_DNA"/>
</dbReference>
<reference evidence="1 2" key="1">
    <citation type="submission" date="2021-06" db="EMBL/GenBank/DDBJ databases">
        <authorList>
            <person name="Palmer J.M."/>
        </authorList>
    </citation>
    <scope>NUCLEOTIDE SEQUENCE [LARGE SCALE GENOMIC DNA]</scope>
    <source>
        <strain evidence="1 2">GA_2019</strain>
        <tissue evidence="1">Muscle</tissue>
    </source>
</reference>
<evidence type="ECO:0000313" key="2">
    <source>
        <dbReference type="Proteomes" id="UP001476798"/>
    </source>
</evidence>
<gene>
    <name evidence="1" type="ORF">GOODEAATRI_004871</name>
</gene>
<protein>
    <submittedName>
        <fullName evidence="1">Uncharacterized protein</fullName>
    </submittedName>
</protein>
<keyword evidence="2" id="KW-1185">Reference proteome</keyword>
<sequence>MCQTGYDVFRVSFSVLRVGQKVQKRLTFSVILFKFSDDGFTLHPLQGTRKGGVHGSLANRAIVLDRKRVACPLKIGGEFLPQVEDFKYLGVLFTSERTM</sequence>
<name>A0ABV0PL27_9TELE</name>
<evidence type="ECO:0000313" key="1">
    <source>
        <dbReference type="EMBL" id="MEQ2184138.1"/>
    </source>
</evidence>
<proteinExistence type="predicted"/>
<organism evidence="1 2">
    <name type="scientific">Goodea atripinnis</name>
    <dbReference type="NCBI Taxonomy" id="208336"/>
    <lineage>
        <taxon>Eukaryota</taxon>
        <taxon>Metazoa</taxon>
        <taxon>Chordata</taxon>
        <taxon>Craniata</taxon>
        <taxon>Vertebrata</taxon>
        <taxon>Euteleostomi</taxon>
        <taxon>Actinopterygii</taxon>
        <taxon>Neopterygii</taxon>
        <taxon>Teleostei</taxon>
        <taxon>Neoteleostei</taxon>
        <taxon>Acanthomorphata</taxon>
        <taxon>Ovalentaria</taxon>
        <taxon>Atherinomorphae</taxon>
        <taxon>Cyprinodontiformes</taxon>
        <taxon>Goodeidae</taxon>
        <taxon>Goodea</taxon>
    </lineage>
</organism>